<keyword evidence="2" id="KW-1133">Transmembrane helix</keyword>
<keyword evidence="4" id="KW-1185">Reference proteome</keyword>
<gene>
    <name evidence="3" type="ORF">BOTBODRAFT_180911</name>
</gene>
<keyword evidence="2" id="KW-0472">Membrane</keyword>
<feature type="transmembrane region" description="Helical" evidence="2">
    <location>
        <begin position="147"/>
        <end position="168"/>
    </location>
</feature>
<proteinExistence type="predicted"/>
<dbReference type="HOGENOM" id="CLU_035058_0_0_1"/>
<accession>A0A067LVG8</accession>
<name>A0A067LVG8_BOTB1</name>
<feature type="transmembrane region" description="Helical" evidence="2">
    <location>
        <begin position="265"/>
        <end position="295"/>
    </location>
</feature>
<dbReference type="AlphaFoldDB" id="A0A067LVG8"/>
<protein>
    <recommendedName>
        <fullName evidence="5">Sensor domain-containing protein</fullName>
    </recommendedName>
</protein>
<dbReference type="EMBL" id="KL198113">
    <property type="protein sequence ID" value="KDQ07159.1"/>
    <property type="molecule type" value="Genomic_DNA"/>
</dbReference>
<feature type="transmembrane region" description="Helical" evidence="2">
    <location>
        <begin position="174"/>
        <end position="197"/>
    </location>
</feature>
<feature type="compositionally biased region" description="Pro residues" evidence="1">
    <location>
        <begin position="1"/>
        <end position="11"/>
    </location>
</feature>
<evidence type="ECO:0000313" key="3">
    <source>
        <dbReference type="EMBL" id="KDQ07159.1"/>
    </source>
</evidence>
<dbReference type="InParanoid" id="A0A067LVG8"/>
<feature type="region of interest" description="Disordered" evidence="1">
    <location>
        <begin position="1"/>
        <end position="52"/>
    </location>
</feature>
<reference evidence="4" key="1">
    <citation type="journal article" date="2014" name="Proc. Natl. Acad. Sci. U.S.A.">
        <title>Extensive sampling of basidiomycete genomes demonstrates inadequacy of the white-rot/brown-rot paradigm for wood decay fungi.</title>
        <authorList>
            <person name="Riley R."/>
            <person name="Salamov A.A."/>
            <person name="Brown D.W."/>
            <person name="Nagy L.G."/>
            <person name="Floudas D."/>
            <person name="Held B.W."/>
            <person name="Levasseur A."/>
            <person name="Lombard V."/>
            <person name="Morin E."/>
            <person name="Otillar R."/>
            <person name="Lindquist E.A."/>
            <person name="Sun H."/>
            <person name="LaButti K.M."/>
            <person name="Schmutz J."/>
            <person name="Jabbour D."/>
            <person name="Luo H."/>
            <person name="Baker S.E."/>
            <person name="Pisabarro A.G."/>
            <person name="Walton J.D."/>
            <person name="Blanchette R.A."/>
            <person name="Henrissat B."/>
            <person name="Martin F."/>
            <person name="Cullen D."/>
            <person name="Hibbett D.S."/>
            <person name="Grigoriev I.V."/>
        </authorList>
    </citation>
    <scope>NUCLEOTIDE SEQUENCE [LARGE SCALE GENOMIC DNA]</scope>
    <source>
        <strain evidence="4">FD-172 SS1</strain>
    </source>
</reference>
<organism evidence="3 4">
    <name type="scientific">Botryobasidium botryosum (strain FD-172 SS1)</name>
    <dbReference type="NCBI Taxonomy" id="930990"/>
    <lineage>
        <taxon>Eukaryota</taxon>
        <taxon>Fungi</taxon>
        <taxon>Dikarya</taxon>
        <taxon>Basidiomycota</taxon>
        <taxon>Agaricomycotina</taxon>
        <taxon>Agaricomycetes</taxon>
        <taxon>Cantharellales</taxon>
        <taxon>Botryobasidiaceae</taxon>
        <taxon>Botryobasidium</taxon>
    </lineage>
</organism>
<evidence type="ECO:0000256" key="1">
    <source>
        <dbReference type="SAM" id="MobiDB-lite"/>
    </source>
</evidence>
<sequence>MIPKPPSPRPPVRASADHAADPADPPPPYSDYPRTQRTRIRAPPQHAAPREPAGSLAYAVGGRALAEAIPHAGERERYAVTEDGDDANERTALLRLSSRHSGRRSSVSTTASSVVSRSSSTDDPPHTTRQRIAHYFRPLRHRLYYRALFHLLVLNFPIATVAWVYLFVGTLVGTTLLLTLPLGCLIWWLTLFGARALTRFELAVQSKFHRPLLTDIPPPRPIFYRISAPEAPAHPSDIEDNTPHEPSFLRNTYFMFLDPTSYQPLFYFIVIKASIALLLTPILIAVVPVSFVLILPAPAMLRLVRKIGLWQANVAVEGLT</sequence>
<dbReference type="OrthoDB" id="2576477at2759"/>
<evidence type="ECO:0008006" key="5">
    <source>
        <dbReference type="Google" id="ProtNLM"/>
    </source>
</evidence>
<keyword evidence="2" id="KW-0812">Transmembrane</keyword>
<feature type="compositionally biased region" description="Low complexity" evidence="1">
    <location>
        <begin position="104"/>
        <end position="121"/>
    </location>
</feature>
<dbReference type="Proteomes" id="UP000027195">
    <property type="component" value="Unassembled WGS sequence"/>
</dbReference>
<evidence type="ECO:0000313" key="4">
    <source>
        <dbReference type="Proteomes" id="UP000027195"/>
    </source>
</evidence>
<evidence type="ECO:0000256" key="2">
    <source>
        <dbReference type="SAM" id="Phobius"/>
    </source>
</evidence>
<feature type="region of interest" description="Disordered" evidence="1">
    <location>
        <begin position="95"/>
        <end position="129"/>
    </location>
</feature>